<accession>A0A2S5CG52</accession>
<sequence>MPKQSFAKIATPLNGKTSYSHTVVTPVLVKPGGDKVISLSPEFVCPQDGLEKQDCGLNASLRWLDSRGSRYAELGTTVLGDDLYCHEPFCRVLLSKGFEFILVCKPDSHKTLYEWVDDLERNGVVKTVVRKRWTGKCHETDTYRYVSAVPLRDADDALSVNWCEMTTHAADGKVLYRNAFATSVAVDDTNVAAVVASGRARWKIENENNNTLKTKGYHFEHNYGHGKQFLSSLLATLILLAYLLHTLLDLMDDKFQLLLRKLPSRRRLFDDMKALTTYWCFDSWEHLLDFMLEGWSYDPESPIVWPLKPEIG</sequence>
<gene>
    <name evidence="1" type="ORF">AADEFJLK_04522</name>
</gene>
<dbReference type="EMBL" id="PGFZ01000027">
    <property type="protein sequence ID" value="POZ49722.1"/>
    <property type="molecule type" value="Genomic_DNA"/>
</dbReference>
<name>A0A2S5CG52_9GAMM</name>
<organism evidence="1 2">
    <name type="scientific">Methylovulum psychrotolerans</name>
    <dbReference type="NCBI Taxonomy" id="1704499"/>
    <lineage>
        <taxon>Bacteria</taxon>
        <taxon>Pseudomonadati</taxon>
        <taxon>Pseudomonadota</taxon>
        <taxon>Gammaproteobacteria</taxon>
        <taxon>Methylococcales</taxon>
        <taxon>Methylococcaceae</taxon>
        <taxon>Methylovulum</taxon>
    </lineage>
</organism>
<evidence type="ECO:0008006" key="3">
    <source>
        <dbReference type="Google" id="ProtNLM"/>
    </source>
</evidence>
<evidence type="ECO:0000313" key="2">
    <source>
        <dbReference type="Proteomes" id="UP000237423"/>
    </source>
</evidence>
<evidence type="ECO:0000313" key="1">
    <source>
        <dbReference type="EMBL" id="POZ49722.1"/>
    </source>
</evidence>
<dbReference type="AlphaFoldDB" id="A0A2S5CG52"/>
<dbReference type="Proteomes" id="UP000237423">
    <property type="component" value="Unassembled WGS sequence"/>
</dbReference>
<comment type="caution">
    <text evidence="1">The sequence shown here is derived from an EMBL/GenBank/DDBJ whole genome shotgun (WGS) entry which is preliminary data.</text>
</comment>
<proteinExistence type="predicted"/>
<protein>
    <recommendedName>
        <fullName evidence="3">Transposase IS4-like domain-containing protein</fullName>
    </recommendedName>
</protein>
<dbReference type="RefSeq" id="WP_103975908.1">
    <property type="nucleotide sequence ID" value="NZ_PGFZ01000027.1"/>
</dbReference>
<reference evidence="1 2" key="1">
    <citation type="submission" date="2017-11" db="EMBL/GenBank/DDBJ databases">
        <title>Draft Genome Sequence of Methylobacter psychrotolerans Sph1T, an Obligate Methanotroph from Low-Temperature Environments.</title>
        <authorList>
            <person name="Oshkin I.Y."/>
            <person name="Miroshnikov K."/>
            <person name="Belova S.E."/>
            <person name="Korzhenkov A."/>
            <person name="Toshchakov S.V."/>
            <person name="Dedysh S.N."/>
        </authorList>
    </citation>
    <scope>NUCLEOTIDE SEQUENCE [LARGE SCALE GENOMIC DNA]</scope>
    <source>
        <strain evidence="1 2">Sph1</strain>
    </source>
</reference>